<evidence type="ECO:0000313" key="1">
    <source>
        <dbReference type="EMBL" id="NUB00250.1"/>
    </source>
</evidence>
<comment type="caution">
    <text evidence="1">The sequence shown here is derived from an EMBL/GenBank/DDBJ whole genome shotgun (WGS) entry which is preliminary data.</text>
</comment>
<protein>
    <recommendedName>
        <fullName evidence="3">HTH cro/C1-type domain-containing protein</fullName>
    </recommendedName>
</protein>
<reference evidence="1 2" key="1">
    <citation type="submission" date="2019-10" db="EMBL/GenBank/DDBJ databases">
        <title>Genome sequence of Azospirillum melinis.</title>
        <authorList>
            <person name="Ambrosini A."/>
            <person name="Sant'Anna F.H."/>
            <person name="Cassan F.D."/>
            <person name="Souza E.M."/>
            <person name="Passaglia L.M.P."/>
        </authorList>
    </citation>
    <scope>NUCLEOTIDE SEQUENCE [LARGE SCALE GENOMIC DNA]</scope>
    <source>
        <strain evidence="1 2">TMCY0552</strain>
    </source>
</reference>
<keyword evidence="2" id="KW-1185">Reference proteome</keyword>
<dbReference type="Proteomes" id="UP000605086">
    <property type="component" value="Unassembled WGS sequence"/>
</dbReference>
<sequence>MTTEPRATFHLNIGTTLQEATRTFAEVWHRAEAGDAVMPAEHLDFPSWEVLAHALRDPMMQSLFPPAFLAAVAGLRLANDAEDQTVKAAVDSPGAGDAVPDRSLDEPVNLADAAGEKAMDLITRSGNPCRDAGSPNPELMAVKREAIELLRAKLHETGMSEAELARQACLELSQVSEMMVSNLNRLGIGRINQGLAVFGTEIKTEYRLHCLS</sequence>
<dbReference type="EMBL" id="WHOS01000014">
    <property type="protein sequence ID" value="NUB00250.1"/>
    <property type="molecule type" value="Genomic_DNA"/>
</dbReference>
<evidence type="ECO:0008006" key="3">
    <source>
        <dbReference type="Google" id="ProtNLM"/>
    </source>
</evidence>
<name>A0ABX2KHW0_9PROT</name>
<organism evidence="1 2">
    <name type="scientific">Azospirillum melinis</name>
    <dbReference type="NCBI Taxonomy" id="328839"/>
    <lineage>
        <taxon>Bacteria</taxon>
        <taxon>Pseudomonadati</taxon>
        <taxon>Pseudomonadota</taxon>
        <taxon>Alphaproteobacteria</taxon>
        <taxon>Rhodospirillales</taxon>
        <taxon>Azospirillaceae</taxon>
        <taxon>Azospirillum</taxon>
    </lineage>
</organism>
<evidence type="ECO:0000313" key="2">
    <source>
        <dbReference type="Proteomes" id="UP000605086"/>
    </source>
</evidence>
<proteinExistence type="predicted"/>
<dbReference type="RefSeq" id="WP_174471486.1">
    <property type="nucleotide sequence ID" value="NZ_JAGINN010000005.1"/>
</dbReference>
<gene>
    <name evidence="1" type="ORF">GBZ48_13230</name>
</gene>
<accession>A0ABX2KHW0</accession>